<dbReference type="GO" id="GO:0006259">
    <property type="term" value="P:DNA metabolic process"/>
    <property type="evidence" value="ECO:0007669"/>
    <property type="project" value="InterPro"/>
</dbReference>
<evidence type="ECO:0000256" key="16">
    <source>
        <dbReference type="ARBA" id="ARBA00073449"/>
    </source>
</evidence>
<evidence type="ECO:0000256" key="17">
    <source>
        <dbReference type="PROSITE-ProRule" id="PRU00782"/>
    </source>
</evidence>
<keyword evidence="7 17" id="KW-0547">Nucleotide-binding</keyword>
<dbReference type="InterPro" id="IPR036034">
    <property type="entry name" value="PDZ_sf"/>
</dbReference>
<evidence type="ECO:0000256" key="6">
    <source>
        <dbReference type="ARBA" id="ARBA00022553"/>
    </source>
</evidence>
<keyword evidence="6" id="KW-0597">Phosphoprotein</keyword>
<reference evidence="23" key="2">
    <citation type="submission" date="2025-08" db="UniProtKB">
        <authorList>
            <consortium name="Ensembl"/>
        </authorList>
    </citation>
    <scope>IDENTIFICATION</scope>
</reference>
<dbReference type="InterPro" id="IPR000048">
    <property type="entry name" value="IQ_motif_EF-hand-BS"/>
</dbReference>
<feature type="compositionally biased region" description="Polar residues" evidence="19">
    <location>
        <begin position="1981"/>
        <end position="1990"/>
    </location>
</feature>
<evidence type="ECO:0000259" key="20">
    <source>
        <dbReference type="PROSITE" id="PS50106"/>
    </source>
</evidence>
<evidence type="ECO:0000259" key="21">
    <source>
        <dbReference type="PROSITE" id="PS50163"/>
    </source>
</evidence>
<dbReference type="CDD" id="cd06747">
    <property type="entry name" value="PDZ_MYO18-like"/>
    <property type="match status" value="1"/>
</dbReference>
<dbReference type="PROSITE" id="PS51456">
    <property type="entry name" value="MYOSIN_MOTOR"/>
    <property type="match status" value="1"/>
</dbReference>
<dbReference type="InterPro" id="IPR020587">
    <property type="entry name" value="RecA_monomer-monomer_interface"/>
</dbReference>
<dbReference type="InterPro" id="IPR036961">
    <property type="entry name" value="Kinesin_motor_dom_sf"/>
</dbReference>
<dbReference type="GO" id="GO:0031032">
    <property type="term" value="P:actomyosin structure organization"/>
    <property type="evidence" value="ECO:0007669"/>
    <property type="project" value="TreeGrafter"/>
</dbReference>
<dbReference type="Pfam" id="PF00063">
    <property type="entry name" value="Myosin_head"/>
    <property type="match status" value="1"/>
</dbReference>
<dbReference type="FunFam" id="1.10.10.820:FF:000004">
    <property type="entry name" value="unconventional myosin-XVIIIa isoform X1"/>
    <property type="match status" value="1"/>
</dbReference>
<dbReference type="GO" id="GO:0043030">
    <property type="term" value="P:regulation of macrophage activation"/>
    <property type="evidence" value="ECO:0007669"/>
    <property type="project" value="UniProtKB-ARBA"/>
</dbReference>
<feature type="domain" description="Myosin motor" evidence="22">
    <location>
        <begin position="416"/>
        <end position="1196"/>
    </location>
</feature>
<dbReference type="FunFam" id="3.30.70.1590:FF:000004">
    <property type="entry name" value="unconventional myosin-XVIIIa isoform X1"/>
    <property type="match status" value="1"/>
</dbReference>
<evidence type="ECO:0000256" key="14">
    <source>
        <dbReference type="ARBA" id="ARBA00024182"/>
    </source>
</evidence>
<comment type="caution">
    <text evidence="17">Lacks conserved residue(s) required for the propagation of feature annotation.</text>
</comment>
<evidence type="ECO:0000256" key="8">
    <source>
        <dbReference type="ARBA" id="ARBA00022840"/>
    </source>
</evidence>
<feature type="region of interest" description="Disordered" evidence="19">
    <location>
        <begin position="92"/>
        <end position="114"/>
    </location>
</feature>
<dbReference type="PROSITE" id="PS50096">
    <property type="entry name" value="IQ"/>
    <property type="match status" value="1"/>
</dbReference>
<evidence type="ECO:0000256" key="18">
    <source>
        <dbReference type="SAM" id="Coils"/>
    </source>
</evidence>
<dbReference type="PRINTS" id="PR00193">
    <property type="entry name" value="MYOSINHEAVY"/>
</dbReference>
<reference evidence="23" key="1">
    <citation type="submission" date="2019-03" db="EMBL/GenBank/DDBJ databases">
        <title>Genome sequencing and reference-guided assembly of Black Bengal Goat (Capra hircus).</title>
        <authorList>
            <person name="Siddiki A.Z."/>
            <person name="Baten A."/>
            <person name="Billah M."/>
            <person name="Alam M.A.U."/>
            <person name="Shawrob K.S.M."/>
            <person name="Saha S."/>
            <person name="Chowdhury M."/>
            <person name="Rahman A.H."/>
            <person name="Stear M."/>
            <person name="Miah G."/>
            <person name="Das G.B."/>
            <person name="Hossain M.M."/>
            <person name="Kumkum M."/>
            <person name="Islam M.S."/>
            <person name="Mollah A.M."/>
            <person name="Ahsan A."/>
            <person name="Tusar F."/>
            <person name="Khan M.K.I."/>
        </authorList>
    </citation>
    <scope>NUCLEOTIDE SEQUENCE [LARGE SCALE GENOMIC DNA]</scope>
</reference>
<evidence type="ECO:0000256" key="11">
    <source>
        <dbReference type="ARBA" id="ARBA00023123"/>
    </source>
</evidence>
<keyword evidence="8 17" id="KW-0067">ATP-binding</keyword>
<evidence type="ECO:0000313" key="23">
    <source>
        <dbReference type="Ensembl" id="ENSCHIP00010044510.1"/>
    </source>
</evidence>
<dbReference type="GO" id="GO:0005815">
    <property type="term" value="C:microtubule organizing center"/>
    <property type="evidence" value="ECO:0007669"/>
    <property type="project" value="UniProtKB-SubCell"/>
</dbReference>
<dbReference type="InterPro" id="IPR002928">
    <property type="entry name" value="Myosin_tail"/>
</dbReference>
<dbReference type="Pfam" id="PF01576">
    <property type="entry name" value="Myosin_tail_1"/>
    <property type="match status" value="1"/>
</dbReference>
<dbReference type="Gene3D" id="1.10.10.820">
    <property type="match status" value="1"/>
</dbReference>
<feature type="compositionally biased region" description="Basic and acidic residues" evidence="19">
    <location>
        <begin position="1843"/>
        <end position="1889"/>
    </location>
</feature>
<dbReference type="PROSITE" id="PS50163">
    <property type="entry name" value="RECA_3"/>
    <property type="match status" value="1"/>
</dbReference>
<dbReference type="GO" id="GO:0016460">
    <property type="term" value="C:myosin II complex"/>
    <property type="evidence" value="ECO:0007669"/>
    <property type="project" value="TreeGrafter"/>
</dbReference>
<dbReference type="InterPro" id="IPR001609">
    <property type="entry name" value="Myosin_head_motor_dom-like"/>
</dbReference>
<feature type="region of interest" description="Disordered" evidence="19">
    <location>
        <begin position="1"/>
        <end position="35"/>
    </location>
</feature>
<evidence type="ECO:0000259" key="22">
    <source>
        <dbReference type="PROSITE" id="PS51456"/>
    </source>
</evidence>
<feature type="compositionally biased region" description="Basic and acidic residues" evidence="19">
    <location>
        <begin position="1"/>
        <end position="17"/>
    </location>
</feature>
<name>A0A8C2Y4H2_CAPHI</name>
<dbReference type="SMART" id="SM00242">
    <property type="entry name" value="MYSc"/>
    <property type="match status" value="1"/>
</dbReference>
<feature type="region of interest" description="Disordered" evidence="19">
    <location>
        <begin position="1843"/>
        <end position="1908"/>
    </location>
</feature>
<keyword evidence="11 17" id="KW-0518">Myosin</keyword>
<keyword evidence="5" id="KW-0963">Cytoplasm</keyword>
<keyword evidence="10 18" id="KW-0175">Coiled coil</keyword>
<dbReference type="Gene3D" id="4.10.270.10">
    <property type="entry name" value="Myosin, subunit A"/>
    <property type="match status" value="1"/>
</dbReference>
<dbReference type="SMART" id="SM00015">
    <property type="entry name" value="IQ"/>
    <property type="match status" value="1"/>
</dbReference>
<dbReference type="GO" id="GO:0008094">
    <property type="term" value="F:ATP-dependent activity, acting on DNA"/>
    <property type="evidence" value="ECO:0007669"/>
    <property type="project" value="InterPro"/>
</dbReference>
<dbReference type="InterPro" id="IPR001478">
    <property type="entry name" value="PDZ"/>
</dbReference>
<proteinExistence type="inferred from homology"/>
<evidence type="ECO:0000256" key="4">
    <source>
        <dbReference type="ARBA" id="ARBA00022481"/>
    </source>
</evidence>
<dbReference type="InterPro" id="IPR027417">
    <property type="entry name" value="P-loop_NTPase"/>
</dbReference>
<dbReference type="GO" id="GO:0005524">
    <property type="term" value="F:ATP binding"/>
    <property type="evidence" value="ECO:0007669"/>
    <property type="project" value="UniProtKB-UniRule"/>
</dbReference>
<evidence type="ECO:0000256" key="13">
    <source>
        <dbReference type="ARBA" id="ARBA00023212"/>
    </source>
</evidence>
<feature type="region of interest" description="Disordered" evidence="19">
    <location>
        <begin position="139"/>
        <end position="168"/>
    </location>
</feature>
<dbReference type="GO" id="GO:0032982">
    <property type="term" value="C:myosin filament"/>
    <property type="evidence" value="ECO:0007669"/>
    <property type="project" value="TreeGrafter"/>
</dbReference>
<feature type="region of interest" description="Disordered" evidence="19">
    <location>
        <begin position="1461"/>
        <end position="1492"/>
    </location>
</feature>
<evidence type="ECO:0000256" key="3">
    <source>
        <dbReference type="ARBA" id="ARBA00008314"/>
    </source>
</evidence>
<feature type="domain" description="PDZ" evidence="20">
    <location>
        <begin position="221"/>
        <end position="312"/>
    </location>
</feature>
<evidence type="ECO:0000256" key="15">
    <source>
        <dbReference type="ARBA" id="ARBA00058021"/>
    </source>
</evidence>
<dbReference type="FunFam" id="3.40.850.10:FF:000020">
    <property type="entry name" value="unconventional myosin-XVIIIa isoform X1"/>
    <property type="match status" value="1"/>
</dbReference>
<dbReference type="GO" id="GO:0003677">
    <property type="term" value="F:DNA binding"/>
    <property type="evidence" value="ECO:0007669"/>
    <property type="project" value="InterPro"/>
</dbReference>
<feature type="region of interest" description="Disordered" evidence="19">
    <location>
        <begin position="1929"/>
        <end position="2032"/>
    </location>
</feature>
<dbReference type="Ensembl" id="ENSCHIT00010061777.1">
    <property type="protein sequence ID" value="ENSCHIP00010044510.1"/>
    <property type="gene ID" value="ENSCHIG00010030570.1"/>
</dbReference>
<comment type="subcellular location">
    <subcellularLocation>
        <location evidence="1">Cytoplasm</location>
        <location evidence="1">Cytoskeleton</location>
        <location evidence="1">Microtubule organizing center</location>
    </subcellularLocation>
    <subcellularLocation>
        <location evidence="2">Golgi apparatus</location>
        <location evidence="2">trans-Golgi network</location>
    </subcellularLocation>
    <subcellularLocation>
        <location evidence="14">Golgi outpost</location>
    </subcellularLocation>
</comment>
<evidence type="ECO:0000256" key="10">
    <source>
        <dbReference type="ARBA" id="ARBA00023054"/>
    </source>
</evidence>
<feature type="compositionally biased region" description="Basic and acidic residues" evidence="19">
    <location>
        <begin position="2023"/>
        <end position="2032"/>
    </location>
</feature>
<dbReference type="Gene3D" id="1.20.120.720">
    <property type="entry name" value="Myosin VI head, motor domain, U50 subdomain"/>
    <property type="match status" value="1"/>
</dbReference>
<dbReference type="CDD" id="cd01386">
    <property type="entry name" value="MYSc_Myo18"/>
    <property type="match status" value="1"/>
</dbReference>
<dbReference type="SMART" id="SM00228">
    <property type="entry name" value="PDZ"/>
    <property type="match status" value="1"/>
</dbReference>
<dbReference type="InterPro" id="IPR036064">
    <property type="entry name" value="MYSc_Myo18"/>
</dbReference>
<dbReference type="SUPFAM" id="SSF52540">
    <property type="entry name" value="P-loop containing nucleoside triphosphate hydrolases"/>
    <property type="match status" value="1"/>
</dbReference>
<dbReference type="Pfam" id="PF00595">
    <property type="entry name" value="PDZ"/>
    <property type="match status" value="1"/>
</dbReference>
<dbReference type="GO" id="GO:0005794">
    <property type="term" value="C:Golgi apparatus"/>
    <property type="evidence" value="ECO:0007669"/>
    <property type="project" value="UniProtKB-SubCell"/>
</dbReference>
<keyword evidence="9" id="KW-0333">Golgi apparatus</keyword>
<keyword evidence="12 17" id="KW-0505">Motor protein</keyword>
<dbReference type="FunFam" id="4.10.270.10:FF:000002">
    <property type="entry name" value="unconventional myosin-XVIIIa isoform X1"/>
    <property type="match status" value="1"/>
</dbReference>
<dbReference type="SUPFAM" id="SSF90257">
    <property type="entry name" value="Myosin rod fragments"/>
    <property type="match status" value="1"/>
</dbReference>
<keyword evidence="4" id="KW-0488">Methylation</keyword>
<dbReference type="FunFam" id="2.30.42.10:FF:000059">
    <property type="entry name" value="unconventional myosin-XVIIIa isoform X1"/>
    <property type="match status" value="1"/>
</dbReference>
<dbReference type="Gene3D" id="1.20.5.1160">
    <property type="entry name" value="Vasodilator-stimulated phosphoprotein"/>
    <property type="match status" value="1"/>
</dbReference>
<feature type="binding site" evidence="17">
    <location>
        <begin position="509"/>
        <end position="516"/>
    </location>
    <ligand>
        <name>ATP</name>
        <dbReference type="ChEBI" id="CHEBI:30616"/>
    </ligand>
</feature>
<comment type="similarity">
    <text evidence="3 17">Belongs to the TRAFAC class myosin-kinesin ATPase superfamily. Myosin family.</text>
</comment>
<dbReference type="FunFam" id="1.20.5.1160:FF:000006">
    <property type="entry name" value="Myosin-XVIIIa isoform a"/>
    <property type="match status" value="1"/>
</dbReference>
<evidence type="ECO:0000256" key="1">
    <source>
        <dbReference type="ARBA" id="ARBA00004267"/>
    </source>
</evidence>
<dbReference type="GO" id="GO:0003774">
    <property type="term" value="F:cytoskeletal motor activity"/>
    <property type="evidence" value="ECO:0007669"/>
    <property type="project" value="UniProtKB-UniRule"/>
</dbReference>
<dbReference type="Gene3D" id="3.30.70.1590">
    <property type="match status" value="1"/>
</dbReference>
<dbReference type="GO" id="GO:1903028">
    <property type="term" value="P:positive regulation of opsonization"/>
    <property type="evidence" value="ECO:0007669"/>
    <property type="project" value="UniProtKB-ARBA"/>
</dbReference>
<feature type="compositionally biased region" description="Acidic residues" evidence="19">
    <location>
        <begin position="1929"/>
        <end position="1954"/>
    </location>
</feature>
<evidence type="ECO:0000256" key="12">
    <source>
        <dbReference type="ARBA" id="ARBA00023175"/>
    </source>
</evidence>
<dbReference type="GO" id="GO:0051015">
    <property type="term" value="F:actin filament binding"/>
    <property type="evidence" value="ECO:0007669"/>
    <property type="project" value="TreeGrafter"/>
</dbReference>
<feature type="coiled-coil region" evidence="18">
    <location>
        <begin position="1260"/>
        <end position="1357"/>
    </location>
</feature>
<evidence type="ECO:0000256" key="7">
    <source>
        <dbReference type="ARBA" id="ARBA00022741"/>
    </source>
</evidence>
<keyword evidence="17" id="KW-0009">Actin-binding</keyword>
<evidence type="ECO:0000256" key="2">
    <source>
        <dbReference type="ARBA" id="ARBA00004601"/>
    </source>
</evidence>
<protein>
    <recommendedName>
        <fullName evidence="16">Unconventional myosin-XVIIIa</fullName>
    </recommendedName>
</protein>
<dbReference type="Gene3D" id="3.40.850.10">
    <property type="entry name" value="Kinesin motor domain"/>
    <property type="match status" value="1"/>
</dbReference>
<accession>A0A8C2Y4H2</accession>
<dbReference type="SUPFAM" id="SSF50156">
    <property type="entry name" value="PDZ domain-like"/>
    <property type="match status" value="1"/>
</dbReference>
<dbReference type="PANTHER" id="PTHR45615:SF13">
    <property type="entry name" value="UNCONVENTIONAL MYOSIN-XVIIIA"/>
    <property type="match status" value="1"/>
</dbReference>
<dbReference type="PANTHER" id="PTHR45615">
    <property type="entry name" value="MYOSIN HEAVY CHAIN, NON-MUSCLE"/>
    <property type="match status" value="1"/>
</dbReference>
<feature type="region of interest" description="Disordered" evidence="19">
    <location>
        <begin position="742"/>
        <end position="761"/>
    </location>
</feature>
<keyword evidence="13" id="KW-0206">Cytoskeleton</keyword>
<comment type="function">
    <text evidence="15">May link Golgi membranes to the cytoskeleton and participate in the tensile force required for vesicle budding from the Golgi. Thereby, may play a role in Golgi membrane trafficking and could indirectly give its flattened shape to the Golgi apparatus. Alternatively, in concert with LURAP1 and CDC42BPA/CDC42BPB, has been involved in modulating lamellar actomyosin retrograde flow that is crucial to cell protrusion and migration. May be involved in the maintenance of the stromal cell architectures required for cell to cell contact. Regulates trafficking, expression, and activation of innate immune receptors on macrophages. Plays a role to suppress inflammatory responsiveness of macrophages via a mechanism that modulates CD14 trafficking. Acts as a receptor of surfactant-associated protein A (SFTPA1/SP-A) and plays an important role in internalization and clearance of SFTPA1-opsonized S.aureus by alveolar macrophages. Strongly enhances natural killer cell cytotoxicity.</text>
</comment>
<evidence type="ECO:0000256" key="9">
    <source>
        <dbReference type="ARBA" id="ARBA00023034"/>
    </source>
</evidence>
<dbReference type="Gene3D" id="1.20.58.530">
    <property type="match status" value="1"/>
</dbReference>
<organism evidence="23">
    <name type="scientific">Capra hircus</name>
    <name type="common">Goat</name>
    <dbReference type="NCBI Taxonomy" id="9925"/>
    <lineage>
        <taxon>Eukaryota</taxon>
        <taxon>Metazoa</taxon>
        <taxon>Chordata</taxon>
        <taxon>Craniata</taxon>
        <taxon>Vertebrata</taxon>
        <taxon>Euteleostomi</taxon>
        <taxon>Mammalia</taxon>
        <taxon>Eutheria</taxon>
        <taxon>Laurasiatheria</taxon>
        <taxon>Artiodactyla</taxon>
        <taxon>Ruminantia</taxon>
        <taxon>Pecora</taxon>
        <taxon>Bovidae</taxon>
        <taxon>Caprinae</taxon>
        <taxon>Capra</taxon>
    </lineage>
</organism>
<dbReference type="PROSITE" id="PS50106">
    <property type="entry name" value="PDZ"/>
    <property type="match status" value="1"/>
</dbReference>
<evidence type="ECO:0000256" key="19">
    <source>
        <dbReference type="SAM" id="MobiDB-lite"/>
    </source>
</evidence>
<feature type="domain" description="RecA family profile 2" evidence="21">
    <location>
        <begin position="553"/>
        <end position="618"/>
    </location>
</feature>
<dbReference type="FunFam" id="1.20.58.530:FF:000011">
    <property type="entry name" value="unconventional myosin-XVIIIa isoform X2"/>
    <property type="match status" value="1"/>
</dbReference>
<sequence length="2032" mass="229115">MFNLMKKDKDKDGGRKEKKEKKEKKERMSAAELRSLEEMSLRRGFFNLNRSSKRDSRTRLEISNPIPIKVASGSDLHLTDIDSDSNRGSVVLDSGHLSTASSSDDLKGEEGSGRGSVLQRAAKFGSLAKQNSQMIAKRFSFSQRSRDESTTSETSTPSEHSAAPSPQVEVRTLEGQLTQHPGPAIPRSGPRSRAPELVTKRFPADLRLPPVLPPPPPALRELELLRRPTGDFGFSLRRTTMLDRGPEGQVYRRVVHFAEPGAGTKDLALGLVPGDRLVEINGFKVENKSRDEIVEMIRQSGDSVRLKVQPIPELSELSQSCWLRSVEGLRREPAHVKTEEQIAAEEAWYETEKVWLKAGPLMSVCLSVCLCSAATQLKSKELSLPEGKVRVKLDHDGAVLDVDEDDVEKANAPSCDRLEDLASLVYLNESSVLHTLRQRYGASLLHTYAGPSLLVLSPRGAPAVYSEKVMHMFKGCRREDMAPHIYAVAQTAYRAMLMSRQDQSIILLGSSGSGKTTSCQHLVQYLATIAGTSGNKVFSVDKWQALSTLLEAFGNSPTVMNGNATRFSQILSLDFDQAGQVASASVQTMLLEKLRVARRPAGEATFNIFYYLLACGDGTLRTELHLNHLAENNVFGIVPLAKPEEKQKAAQQFSKLQSAMKVLGVSPDEQKACWLILAAIYHLGAAGATKGNPPWSPAEAAEAGRRQFARHEWAQKAAYLLGCSLEELSSAIFKHHHQGGTLQRSTSFRQGPEENSLGDGTGPKLSALECLEGMASGLYSELFTLLISLVNRALKSSQHSLCSVMIVDTPGFQNPEQGGSARGASFEELCHNYAQDRLQRLFHERTFIQELERYKEENIELAFDDLEPATDDSVAAVDQASHQSLVRSLARTDEARGLLWLLEEEALVPGATEDTLLERLFSYYGPQEGDKKGQSPLLRSSKSHHFLLGHSHGTNWVEYNTAGWLSYTKQNPAAQNAPRLLQDSQKKMISNLFLGRAGGATVLSGSIAGLEGGSQLALRRATSMRKTFTTGMAAVKKKSLCIQIKLQVDALIDTVKKSKLHFVHCFLPVAEGWAGEPRSAASRRVSSSSELDLPPGEHCEAGGLLPERESTRLLVTGPRAHGYPDHMVFSEFRRRFDVLAPHLTKKHGRNYIVVDERRAVEELLESLDLEKSSCCMGLSRVFFRAGTLARLEEQRDEQTSRNLTLFQAACRGYLARQHFKKKKIQDLAIRCVQKNIKKNKGVKDWPWWKLFTTVRPLIEVQLSEEQIRNKDEEIQQLKSKLEKVEKERNELRLSSDRLETRISELTSELTDERNTGESASQLLDAETAERLRAEKEMKELQTQHDALKKKMEVMEMEVMEARLIRAAEINGELADGDTGGEWRLKYERAVREVDFTKKRLQQEFEDKLEVEQQSKRQLERRLGDLQADSDESQRTLQQLKKKCQRLTAELQDTKLHLEGQQVRNHELEKKQRRFDSELSQAHEEAQREKLQREKLQREKDMLLAEAFSLKQQMEEKDMDIAGFTQKVVSLEAELQDISSQESKDEASLAKVKKQLRDLEAKVKDQEEELDEQAGTIQMLEQAKLRLEMEMERMRQTHSKEMENRDEEVEEARQSCQKKVNQLALTRPLLASAQVNQRDFESEKRLRKDLKRTKALLADAQIMLDHLKNNAPSKREIAQLKNQLEESEFTCAAAVKARKAMEVEIEDLHLQIDDIAKAKTALEEQLSRLQREKNEIQNRLEEDQEDMNELMKKHKAAVAQASRDLAQMNDLQAQLEEANKEKQELQEKLQALQSQVEFLEQSMVDKSLVSRQEAKIRELETRLEFERTQVKRLESLASRLKDNMEKLTEERDQRAAAENREKEQNKRLQRQLRDTKEEMGELARKEAEASRKKHELVMPPTHESLEAANQSLQADLKLAFKRIGDLQAAIEDEMESDENEDLINSEGDSDVDSELEDRVDGVKSWLSKNKGPSKAASDDGSLKSSSPTSYWKSLAPDRSDDEHDLLDGTSRPRYSHNYLSDSDTEAKQTETNA</sequence>
<dbReference type="Gene3D" id="2.30.42.10">
    <property type="match status" value="1"/>
</dbReference>
<dbReference type="FunFam" id="1.20.120.720:FF:000007">
    <property type="entry name" value="unconventional myosin-XVIIIa isoform X2"/>
    <property type="match status" value="1"/>
</dbReference>
<evidence type="ECO:0000256" key="5">
    <source>
        <dbReference type="ARBA" id="ARBA00022490"/>
    </source>
</evidence>
<feature type="compositionally biased region" description="Basic and acidic residues" evidence="19">
    <location>
        <begin position="23"/>
        <end position="35"/>
    </location>
</feature>